<dbReference type="KEGG" id="tasa:A1Q1_07235"/>
<evidence type="ECO:0000256" key="1">
    <source>
        <dbReference type="SAM" id="MobiDB-lite"/>
    </source>
</evidence>
<feature type="compositionally biased region" description="Polar residues" evidence="1">
    <location>
        <begin position="14"/>
        <end position="23"/>
    </location>
</feature>
<evidence type="ECO:0000313" key="2">
    <source>
        <dbReference type="EMBL" id="EJT51473.1"/>
    </source>
</evidence>
<organism evidence="2 3">
    <name type="scientific">Trichosporon asahii var. asahii (strain ATCC 90039 / CBS 2479 / JCM 2466 / KCTC 7840 / NBRC 103889/ NCYC 2677 / UAMH 7654)</name>
    <name type="common">Yeast</name>
    <dbReference type="NCBI Taxonomy" id="1186058"/>
    <lineage>
        <taxon>Eukaryota</taxon>
        <taxon>Fungi</taxon>
        <taxon>Dikarya</taxon>
        <taxon>Basidiomycota</taxon>
        <taxon>Agaricomycotina</taxon>
        <taxon>Tremellomycetes</taxon>
        <taxon>Trichosporonales</taxon>
        <taxon>Trichosporonaceae</taxon>
        <taxon>Trichosporon</taxon>
    </lineage>
</organism>
<sequence>MATSAFMSYVPQQAPQPVASTSGYKPKRKRDASVDMEEEAFEKHLRVLPPSVEGPNGFAFPPDLIPSSATSASVSESDRMDNDMDFEMDDASYVPPQKQYSYAEGGSGGFGFGPGADEDELTDDDDFSSSFYPSMYAHPTNAPNTAFPSSASAPVSPTAWNAQPYAQNLEAPKGAGLMQPAVSAPLADDATAVERARAQHGPHCTSIPKLRMSDYPNAITGERSLWTVCQDCGAMEMAK</sequence>
<gene>
    <name evidence="2" type="ORF">A1Q1_07235</name>
</gene>
<dbReference type="RefSeq" id="XP_014182946.1">
    <property type="nucleotide sequence ID" value="XM_014327471.1"/>
</dbReference>
<reference evidence="2 3" key="1">
    <citation type="journal article" date="2012" name="Eukaryot. Cell">
        <title>Draft genome sequence of CBS 2479, the standard type strain of Trichosporon asahii.</title>
        <authorList>
            <person name="Yang R.Y."/>
            <person name="Li H.T."/>
            <person name="Zhu H."/>
            <person name="Zhou G.P."/>
            <person name="Wang M."/>
            <person name="Wang L."/>
        </authorList>
    </citation>
    <scope>NUCLEOTIDE SEQUENCE [LARGE SCALE GENOMIC DNA]</scope>
    <source>
        <strain evidence="3">ATCC 90039 / CBS 2479 / JCM 2466 / KCTC 7840 / NCYC 2677 / UAMH 7654</strain>
    </source>
</reference>
<dbReference type="HOGENOM" id="CLU_1137952_0_0_1"/>
<dbReference type="VEuPathDB" id="FungiDB:A1Q1_07235"/>
<dbReference type="GeneID" id="25990747"/>
<evidence type="ECO:0000313" key="3">
    <source>
        <dbReference type="Proteomes" id="UP000002748"/>
    </source>
</evidence>
<proteinExistence type="predicted"/>
<dbReference type="EMBL" id="ALBS01000054">
    <property type="protein sequence ID" value="EJT51473.1"/>
    <property type="molecule type" value="Genomic_DNA"/>
</dbReference>
<dbReference type="AlphaFoldDB" id="J5R9Y9"/>
<dbReference type="Proteomes" id="UP000002748">
    <property type="component" value="Unassembled WGS sequence"/>
</dbReference>
<accession>J5R9Y9</accession>
<feature type="region of interest" description="Disordered" evidence="1">
    <location>
        <begin position="104"/>
        <end position="128"/>
    </location>
</feature>
<protein>
    <submittedName>
        <fullName evidence="2">Uncharacterized protein</fullName>
    </submittedName>
</protein>
<feature type="compositionally biased region" description="Gly residues" evidence="1">
    <location>
        <begin position="105"/>
        <end position="114"/>
    </location>
</feature>
<comment type="caution">
    <text evidence="2">The sequence shown here is derived from an EMBL/GenBank/DDBJ whole genome shotgun (WGS) entry which is preliminary data.</text>
</comment>
<feature type="compositionally biased region" description="Acidic residues" evidence="1">
    <location>
        <begin position="116"/>
        <end position="127"/>
    </location>
</feature>
<feature type="region of interest" description="Disordered" evidence="1">
    <location>
        <begin position="14"/>
        <end position="77"/>
    </location>
</feature>
<dbReference type="OrthoDB" id="2574468at2759"/>
<name>J5R9Y9_TRIAS</name>